<dbReference type="PANTHER" id="PTHR47481:SF31">
    <property type="entry name" value="OS01G0873500 PROTEIN"/>
    <property type="match status" value="1"/>
</dbReference>
<feature type="region of interest" description="Disordered" evidence="2">
    <location>
        <begin position="560"/>
        <end position="660"/>
    </location>
</feature>
<feature type="domain" description="CCHC-type" evidence="3">
    <location>
        <begin position="392"/>
        <end position="405"/>
    </location>
</feature>
<dbReference type="GO" id="GO:0003676">
    <property type="term" value="F:nucleic acid binding"/>
    <property type="evidence" value="ECO:0007669"/>
    <property type="project" value="InterPro"/>
</dbReference>
<evidence type="ECO:0000313" key="5">
    <source>
        <dbReference type="Proteomes" id="UP001231189"/>
    </source>
</evidence>
<comment type="caution">
    <text evidence="4">The sequence shown here is derived from an EMBL/GenBank/DDBJ whole genome shotgun (WGS) entry which is preliminary data.</text>
</comment>
<dbReference type="Pfam" id="PF07727">
    <property type="entry name" value="RVT_2"/>
    <property type="match status" value="1"/>
</dbReference>
<dbReference type="AlphaFoldDB" id="A0AAD8RMS5"/>
<dbReference type="Pfam" id="PF14223">
    <property type="entry name" value="Retrotran_gag_2"/>
    <property type="match status" value="1"/>
</dbReference>
<dbReference type="InterPro" id="IPR036875">
    <property type="entry name" value="Znf_CCHC_sf"/>
</dbReference>
<feature type="compositionally biased region" description="Low complexity" evidence="2">
    <location>
        <begin position="560"/>
        <end position="646"/>
    </location>
</feature>
<keyword evidence="5" id="KW-1185">Reference proteome</keyword>
<evidence type="ECO:0000259" key="3">
    <source>
        <dbReference type="PROSITE" id="PS50158"/>
    </source>
</evidence>
<dbReference type="SUPFAM" id="SSF57756">
    <property type="entry name" value="Retrovirus zinc finger-like domains"/>
    <property type="match status" value="1"/>
</dbReference>
<dbReference type="GO" id="GO:0008270">
    <property type="term" value="F:zinc ion binding"/>
    <property type="evidence" value="ECO:0007669"/>
    <property type="project" value="UniProtKB-KW"/>
</dbReference>
<keyword evidence="1" id="KW-0863">Zinc-finger</keyword>
<feature type="region of interest" description="Disordered" evidence="2">
    <location>
        <begin position="340"/>
        <end position="388"/>
    </location>
</feature>
<organism evidence="4 5">
    <name type="scientific">Lolium multiflorum</name>
    <name type="common">Italian ryegrass</name>
    <name type="synonym">Lolium perenne subsp. multiflorum</name>
    <dbReference type="NCBI Taxonomy" id="4521"/>
    <lineage>
        <taxon>Eukaryota</taxon>
        <taxon>Viridiplantae</taxon>
        <taxon>Streptophyta</taxon>
        <taxon>Embryophyta</taxon>
        <taxon>Tracheophyta</taxon>
        <taxon>Spermatophyta</taxon>
        <taxon>Magnoliopsida</taxon>
        <taxon>Liliopsida</taxon>
        <taxon>Poales</taxon>
        <taxon>Poaceae</taxon>
        <taxon>BOP clade</taxon>
        <taxon>Pooideae</taxon>
        <taxon>Poodae</taxon>
        <taxon>Poeae</taxon>
        <taxon>Poeae Chloroplast Group 2 (Poeae type)</taxon>
        <taxon>Loliodinae</taxon>
        <taxon>Loliinae</taxon>
        <taxon>Lolium</taxon>
    </lineage>
</organism>
<feature type="compositionally biased region" description="Basic and acidic residues" evidence="2">
    <location>
        <begin position="435"/>
        <end position="444"/>
    </location>
</feature>
<feature type="compositionally biased region" description="Low complexity" evidence="2">
    <location>
        <begin position="506"/>
        <end position="529"/>
    </location>
</feature>
<dbReference type="InterPro" id="IPR013103">
    <property type="entry name" value="RVT_2"/>
</dbReference>
<dbReference type="SUPFAM" id="SSF56672">
    <property type="entry name" value="DNA/RNA polymerases"/>
    <property type="match status" value="1"/>
</dbReference>
<evidence type="ECO:0000313" key="4">
    <source>
        <dbReference type="EMBL" id="KAK1627849.1"/>
    </source>
</evidence>
<evidence type="ECO:0000256" key="1">
    <source>
        <dbReference type="PROSITE-ProRule" id="PRU00047"/>
    </source>
</evidence>
<protein>
    <recommendedName>
        <fullName evidence="3">CCHC-type domain-containing protein</fullName>
    </recommendedName>
</protein>
<gene>
    <name evidence="4" type="ORF">QYE76_002164</name>
</gene>
<dbReference type="InterPro" id="IPR043502">
    <property type="entry name" value="DNA/RNA_pol_sf"/>
</dbReference>
<dbReference type="PROSITE" id="PS50158">
    <property type="entry name" value="ZF_CCHC"/>
    <property type="match status" value="1"/>
</dbReference>
<accession>A0AAD8RMS5</accession>
<evidence type="ECO:0000256" key="2">
    <source>
        <dbReference type="SAM" id="MobiDB-lite"/>
    </source>
</evidence>
<name>A0AAD8RMS5_LOLMU</name>
<reference evidence="4" key="1">
    <citation type="submission" date="2023-07" db="EMBL/GenBank/DDBJ databases">
        <title>A chromosome-level genome assembly of Lolium multiflorum.</title>
        <authorList>
            <person name="Chen Y."/>
            <person name="Copetti D."/>
            <person name="Kolliker R."/>
            <person name="Studer B."/>
        </authorList>
    </citation>
    <scope>NUCLEOTIDE SEQUENCE</scope>
    <source>
        <strain evidence="4">02402/16</strain>
        <tissue evidence="4">Leaf</tissue>
    </source>
</reference>
<keyword evidence="1" id="KW-0479">Metal-binding</keyword>
<proteinExistence type="predicted"/>
<dbReference type="Proteomes" id="UP001231189">
    <property type="component" value="Unassembled WGS sequence"/>
</dbReference>
<dbReference type="PANTHER" id="PTHR47481">
    <property type="match status" value="1"/>
</dbReference>
<sequence>MTSAASSGHANAGLLPASLAALLNVPVDHGAMTSPPLGTVSVGSLFSAPPTASSSSPSTAVASSPASAPSLALLPATHATESTVVQPPSAAFASAAFASVTPSVPHAPTPVAPTSALFAPPAAPASSAYSPPAVFTTGSLPAPFHFGHLITVKLSPENYIFWRAQVQPLLGSHHLLGYVDGTLSCPPALVDSVNGPVYNPAHRVWTGQDQAILSAIQGSLTPAVSGMVVFAKTSHEAWTILARSFASQSQARASALRRALGECQKLDDTATTYYNKVKSLADTMASIGQPLTDSEFTSYIVNGLDEEYDGLVEVVNERPTPLMAHELYSRLLLTEQRVEARRTQRGHAGSSAHAAYKGSRPSAPSPALGKVAAGPSQPPSSTGADGRPKKVCQLCGREGHWASKCHRRFQRSFLGLGNDGKDTRNNERQVAMADRPAKNNDQHGHHGHTQSFSADPHWYMDTGATDHLTNELGNLDTREPYHGSDKVHTANGSGTGRGARLELLDEPSSSSPASEPAADAVPPHVDPAASLHGLGPRAVHAPPIDVASGLALASPAAPASSAHAAPMPACSSRPMTSPSPSPMRSGDCASPASPASPSPTRMQHSSSPSPVSSPSVASPPSSSLPGSGSSSSSSAAPSTSTVPAVSRPHTRSRSGIVRPKERTDGTVAWYAACMSAAISDPTAEPRTYQAALSIPHWRDAMEQEYSALLRNKTWTLVPPPSRVNIIDSKWVFKVKKHSDGSIERYKVRLVARGFRQRYGLDYEDTFSPVVKPTTIRLLLSLAVTRGWSLRQLDVQNAFLHGLLEEEVYMRQPPGFVDADHPDYLCRLTKALYGLKQAPRAWHARLAAALRVHGFAPSTADSSLFLLQRPEVTMYLLVYVDDIILISSSPSAADALVHALGADFAVKDLGTLHFFLGIEVAPSADGLIMTQKKYSLDLLQRAGMLKCKPTSTPMSSTDKITAVDGELLSSEDATEYRSIVGGLQYLTITRPDLSYAVNRVCQYLHMPRDTHWSAVKRILRYVRLTVSYGLSLRPSSSEILSAYSDADWAGSPDDMRSTGAMQCSLALI</sequence>
<feature type="region of interest" description="Disordered" evidence="2">
    <location>
        <begin position="435"/>
        <end position="536"/>
    </location>
</feature>
<feature type="compositionally biased region" description="Basic and acidic residues" evidence="2">
    <location>
        <begin position="476"/>
        <end position="488"/>
    </location>
</feature>
<dbReference type="EMBL" id="JAUUTY010000005">
    <property type="protein sequence ID" value="KAK1627849.1"/>
    <property type="molecule type" value="Genomic_DNA"/>
</dbReference>
<dbReference type="InterPro" id="IPR001878">
    <property type="entry name" value="Znf_CCHC"/>
</dbReference>
<keyword evidence="1" id="KW-0862">Zinc</keyword>